<proteinExistence type="predicted"/>
<keyword evidence="3" id="KW-1185">Reference proteome</keyword>
<gene>
    <name evidence="2" type="ORF">HBF26_00840</name>
</gene>
<dbReference type="InterPro" id="IPR000073">
    <property type="entry name" value="AB_hydrolase_1"/>
</dbReference>
<dbReference type="PRINTS" id="PR00111">
    <property type="entry name" value="ABHYDROLASE"/>
</dbReference>
<dbReference type="PANTHER" id="PTHR43433:SF3">
    <property type="entry name" value="NON-HEME CHLOROPEROXIDASE"/>
    <property type="match status" value="1"/>
</dbReference>
<dbReference type="InterPro" id="IPR006311">
    <property type="entry name" value="TAT_signal"/>
</dbReference>
<evidence type="ECO:0000259" key="1">
    <source>
        <dbReference type="Pfam" id="PF00561"/>
    </source>
</evidence>
<dbReference type="SUPFAM" id="SSF53474">
    <property type="entry name" value="alpha/beta-Hydrolases"/>
    <property type="match status" value="1"/>
</dbReference>
<dbReference type="InterPro" id="IPR050471">
    <property type="entry name" value="AB_hydrolase"/>
</dbReference>
<dbReference type="EMBL" id="JAAQQR010000001">
    <property type="protein sequence ID" value="NID03415.1"/>
    <property type="molecule type" value="Genomic_DNA"/>
</dbReference>
<dbReference type="InterPro" id="IPR029058">
    <property type="entry name" value="AB_hydrolase_fold"/>
</dbReference>
<dbReference type="Gene3D" id="3.40.50.1820">
    <property type="entry name" value="alpha/beta hydrolase"/>
    <property type="match status" value="1"/>
</dbReference>
<accession>A0ABX0PYE3</accession>
<dbReference type="Pfam" id="PF00561">
    <property type="entry name" value="Abhydrolase_1"/>
    <property type="match status" value="1"/>
</dbReference>
<dbReference type="PANTHER" id="PTHR43433">
    <property type="entry name" value="HYDROLASE, ALPHA/BETA FOLD FAMILY PROTEIN"/>
    <property type="match status" value="1"/>
</dbReference>
<comment type="caution">
    <text evidence="2">The sequence shown here is derived from an EMBL/GenBank/DDBJ whole genome shotgun (WGS) entry which is preliminary data.</text>
</comment>
<organism evidence="2 3">
    <name type="scientific">Luteibacter jiangsuensis</name>
    <dbReference type="NCBI Taxonomy" id="637577"/>
    <lineage>
        <taxon>Bacteria</taxon>
        <taxon>Pseudomonadati</taxon>
        <taxon>Pseudomonadota</taxon>
        <taxon>Gammaproteobacteria</taxon>
        <taxon>Lysobacterales</taxon>
        <taxon>Rhodanobacteraceae</taxon>
        <taxon>Luteibacter</taxon>
    </lineage>
</organism>
<evidence type="ECO:0000313" key="3">
    <source>
        <dbReference type="Proteomes" id="UP001429601"/>
    </source>
</evidence>
<keyword evidence="2" id="KW-0378">Hydrolase</keyword>
<sequence length="328" mass="35449">MTDSPEPALDPARRNFVIGAGVLAAGALTGIGTLAASTAATAAPASNTTGKKENTMPFITTKDGTQIFYKDWGKGQPIVFHHGWPLSADDWDAQMMFFLNAGFRVIAHDRRGHGRSTQTDTGNDMDTYAADVAALTEHLDLKNAVHIGHSTGGGEVARYVARHGKGRVAKAVLVSAVPPIMVKSAANPGGLDISVFDGFRKQLAANRAQFYREVPIPFYGYNRPGKTPNEGTVGNWWRQGMIGGIKAHYDCIKAFSETDFTEDLKQIDVPTLVMHGDDDQIVPFADSAPLSVKLLKKGELKVYKGYPHGMLTIHADELNKDLLAFIKA</sequence>
<feature type="domain" description="AB hydrolase-1" evidence="1">
    <location>
        <begin position="77"/>
        <end position="309"/>
    </location>
</feature>
<reference evidence="2 3" key="1">
    <citation type="journal article" date="2011" name="Curr. Microbiol.">
        <title>Luteibacter jiangsuensis sp. nov.: a methamidophos-degrading bacterium isolated from a methamidophos-manufacturing factory.</title>
        <authorList>
            <person name="Wang L."/>
            <person name="Wang G.L."/>
            <person name="Li S.P."/>
            <person name="Jiang J.D."/>
        </authorList>
    </citation>
    <scope>NUCLEOTIDE SEQUENCE [LARGE SCALE GENOMIC DNA]</scope>
    <source>
        <strain evidence="2 3">CGMCC 1.10133</strain>
    </source>
</reference>
<dbReference type="PROSITE" id="PS51318">
    <property type="entry name" value="TAT"/>
    <property type="match status" value="1"/>
</dbReference>
<evidence type="ECO:0000313" key="2">
    <source>
        <dbReference type="EMBL" id="NID03415.1"/>
    </source>
</evidence>
<protein>
    <submittedName>
        <fullName evidence="2">Alpha/beta hydrolase</fullName>
    </submittedName>
</protein>
<name>A0ABX0PYE3_9GAMM</name>
<dbReference type="GO" id="GO:0016787">
    <property type="term" value="F:hydrolase activity"/>
    <property type="evidence" value="ECO:0007669"/>
    <property type="project" value="UniProtKB-KW"/>
</dbReference>
<dbReference type="Proteomes" id="UP001429601">
    <property type="component" value="Unassembled WGS sequence"/>
</dbReference>